<dbReference type="CDD" id="cd00449">
    <property type="entry name" value="PLPDE_IV"/>
    <property type="match status" value="1"/>
</dbReference>
<dbReference type="FunFam" id="3.20.10.10:FF:000002">
    <property type="entry name" value="D-alanine aminotransferase"/>
    <property type="match status" value="1"/>
</dbReference>
<dbReference type="GO" id="GO:0046394">
    <property type="term" value="P:carboxylic acid biosynthetic process"/>
    <property type="evidence" value="ECO:0007669"/>
    <property type="project" value="UniProtKB-ARBA"/>
</dbReference>
<dbReference type="RefSeq" id="WP_088004087.1">
    <property type="nucleotide sequence ID" value="NZ_BMHB01000007.1"/>
</dbReference>
<dbReference type="Gene3D" id="3.20.10.10">
    <property type="entry name" value="D-amino Acid Aminotransferase, subunit A, domain 2"/>
    <property type="match status" value="1"/>
</dbReference>
<evidence type="ECO:0000313" key="7">
    <source>
        <dbReference type="EMBL" id="GGI18433.1"/>
    </source>
</evidence>
<evidence type="ECO:0000256" key="4">
    <source>
        <dbReference type="ARBA" id="ARBA00022898"/>
    </source>
</evidence>
<dbReference type="InterPro" id="IPR050571">
    <property type="entry name" value="Class-IV_PLP-Dep_Aminotrnsfr"/>
</dbReference>
<dbReference type="GO" id="GO:0016829">
    <property type="term" value="F:lyase activity"/>
    <property type="evidence" value="ECO:0007669"/>
    <property type="project" value="UniProtKB-KW"/>
</dbReference>
<keyword evidence="7" id="KW-0456">Lyase</keyword>
<dbReference type="InterPro" id="IPR036038">
    <property type="entry name" value="Aminotransferase-like"/>
</dbReference>
<evidence type="ECO:0000256" key="1">
    <source>
        <dbReference type="ARBA" id="ARBA00001933"/>
    </source>
</evidence>
<dbReference type="GO" id="GO:0008652">
    <property type="term" value="P:amino acid biosynthetic process"/>
    <property type="evidence" value="ECO:0007669"/>
    <property type="project" value="UniProtKB-ARBA"/>
</dbReference>
<dbReference type="Pfam" id="PF01063">
    <property type="entry name" value="Aminotran_4"/>
    <property type="match status" value="1"/>
</dbReference>
<dbReference type="InterPro" id="IPR001544">
    <property type="entry name" value="Aminotrans_IV"/>
</dbReference>
<evidence type="ECO:0000256" key="6">
    <source>
        <dbReference type="RuleBase" id="RU004516"/>
    </source>
</evidence>
<comment type="cofactor">
    <cofactor evidence="1 6">
        <name>pyridoxal 5'-phosphate</name>
        <dbReference type="ChEBI" id="CHEBI:597326"/>
    </cofactor>
</comment>
<dbReference type="AlphaFoldDB" id="A0A8J3APR2"/>
<dbReference type="InterPro" id="IPR043132">
    <property type="entry name" value="BCAT-like_C"/>
</dbReference>
<dbReference type="InterPro" id="IPR043131">
    <property type="entry name" value="BCAT-like_N"/>
</dbReference>
<dbReference type="PANTHER" id="PTHR42743">
    <property type="entry name" value="AMINO-ACID AMINOTRANSFERASE"/>
    <property type="match status" value="1"/>
</dbReference>
<keyword evidence="4 6" id="KW-0663">Pyridoxal phosphate</keyword>
<dbReference type="Proteomes" id="UP000626244">
    <property type="component" value="Unassembled WGS sequence"/>
</dbReference>
<accession>A0A8J3APR2</accession>
<proteinExistence type="inferred from homology"/>
<dbReference type="PANTHER" id="PTHR42743:SF11">
    <property type="entry name" value="AMINODEOXYCHORISMATE LYASE"/>
    <property type="match status" value="1"/>
</dbReference>
<evidence type="ECO:0000256" key="3">
    <source>
        <dbReference type="ARBA" id="ARBA00011738"/>
    </source>
</evidence>
<comment type="similarity">
    <text evidence="2 5">Belongs to the class-IV pyridoxal-phosphate-dependent aminotransferase family.</text>
</comment>
<keyword evidence="8" id="KW-1185">Reference proteome</keyword>
<reference evidence="8" key="1">
    <citation type="journal article" date="2019" name="Int. J. Syst. Evol. Microbiol.">
        <title>The Global Catalogue of Microorganisms (GCM) 10K type strain sequencing project: providing services to taxonomists for standard genome sequencing and annotation.</title>
        <authorList>
            <consortium name="The Broad Institute Genomics Platform"/>
            <consortium name="The Broad Institute Genome Sequencing Center for Infectious Disease"/>
            <person name="Wu L."/>
            <person name="Ma J."/>
        </authorList>
    </citation>
    <scope>NUCLEOTIDE SEQUENCE [LARGE SCALE GENOMIC DNA]</scope>
    <source>
        <strain evidence="8">CGMCC 1.14993</strain>
    </source>
</reference>
<comment type="subunit">
    <text evidence="3">Homodimer.</text>
</comment>
<sequence length="288" mass="33460">MKIYFNGDYLNDFEVKISPFDHGFLYGLGVFETFRIYDGHPFLLFDHLNRLRNSLNELNIEWNMSNDEIRDILIQLVEMNNLNNAYIRLNVSAGDGEIGLYTGMYQKPNTIIFVKPMPPSKITEKEGVILHTPRNSPEGKERLKSHHYLNNIIGKKEIGGSPSLEGIFLTKEGYISEGIVSNIFFIKNGRMYTPHIDTGILNGITRQFVLHWSNINGIICEEGFYTEAELIDSDEIFITNSIQEMIPITIIDKHEYALHEDSLIYKLQKNYRNYTSRLFSRYEIERSE</sequence>
<dbReference type="OrthoDB" id="9805628at2"/>
<dbReference type="SUPFAM" id="SSF56752">
    <property type="entry name" value="D-aminoacid aminotransferase-like PLP-dependent enzymes"/>
    <property type="match status" value="1"/>
</dbReference>
<name>A0A8J3APR2_9BACI</name>
<dbReference type="NCBIfam" id="NF005800">
    <property type="entry name" value="PRK07650.1"/>
    <property type="match status" value="1"/>
</dbReference>
<evidence type="ECO:0000313" key="8">
    <source>
        <dbReference type="Proteomes" id="UP000626244"/>
    </source>
</evidence>
<comment type="caution">
    <text evidence="7">The sequence shown here is derived from an EMBL/GenBank/DDBJ whole genome shotgun (WGS) entry which is preliminary data.</text>
</comment>
<protein>
    <submittedName>
        <fullName evidence="7">4-amino-4-deoxychorismate lyase</fullName>
    </submittedName>
</protein>
<gene>
    <name evidence="7" type="primary">pabC</name>
    <name evidence="7" type="ORF">GCM10007380_42890</name>
</gene>
<evidence type="ECO:0000256" key="2">
    <source>
        <dbReference type="ARBA" id="ARBA00009320"/>
    </source>
</evidence>
<dbReference type="InterPro" id="IPR018300">
    <property type="entry name" value="Aminotrans_IV_CS"/>
</dbReference>
<dbReference type="Gene3D" id="3.30.470.10">
    <property type="match status" value="1"/>
</dbReference>
<dbReference type="PROSITE" id="PS00770">
    <property type="entry name" value="AA_TRANSFER_CLASS_4"/>
    <property type="match status" value="1"/>
</dbReference>
<evidence type="ECO:0000256" key="5">
    <source>
        <dbReference type="RuleBase" id="RU004106"/>
    </source>
</evidence>
<dbReference type="EMBL" id="BMHB01000007">
    <property type="protein sequence ID" value="GGI18433.1"/>
    <property type="molecule type" value="Genomic_DNA"/>
</dbReference>
<organism evidence="7 8">
    <name type="scientific">Gottfriedia solisilvae</name>
    <dbReference type="NCBI Taxonomy" id="1516104"/>
    <lineage>
        <taxon>Bacteria</taxon>
        <taxon>Bacillati</taxon>
        <taxon>Bacillota</taxon>
        <taxon>Bacilli</taxon>
        <taxon>Bacillales</taxon>
        <taxon>Bacillaceae</taxon>
        <taxon>Gottfriedia</taxon>
    </lineage>
</organism>
<dbReference type="GO" id="GO:0005829">
    <property type="term" value="C:cytosol"/>
    <property type="evidence" value="ECO:0007669"/>
    <property type="project" value="TreeGrafter"/>
</dbReference>